<dbReference type="PANTHER" id="PTHR33713:SF10">
    <property type="entry name" value="ANTITOXIN YAFN"/>
    <property type="match status" value="1"/>
</dbReference>
<dbReference type="Gene3D" id="3.40.1620.10">
    <property type="entry name" value="YefM-like domain"/>
    <property type="match status" value="1"/>
</dbReference>
<dbReference type="InterPro" id="IPR006442">
    <property type="entry name" value="Antitoxin_Phd/YefM"/>
</dbReference>
<evidence type="ECO:0000313" key="4">
    <source>
        <dbReference type="Proteomes" id="UP000267536"/>
    </source>
</evidence>
<dbReference type="SUPFAM" id="SSF143120">
    <property type="entry name" value="YefM-like"/>
    <property type="match status" value="1"/>
</dbReference>
<dbReference type="Proteomes" id="UP000267536">
    <property type="component" value="Unassembled WGS sequence"/>
</dbReference>
<dbReference type="InterPro" id="IPR036165">
    <property type="entry name" value="YefM-like_sf"/>
</dbReference>
<evidence type="ECO:0000256" key="2">
    <source>
        <dbReference type="RuleBase" id="RU362080"/>
    </source>
</evidence>
<reference evidence="3 4" key="1">
    <citation type="submission" date="2018-11" db="EMBL/GenBank/DDBJ databases">
        <title>Draft genome sequence of Gordonia sp. RS15-1S isolated from rice stems.</title>
        <authorList>
            <person name="Muangham S."/>
        </authorList>
    </citation>
    <scope>NUCLEOTIDE SEQUENCE [LARGE SCALE GENOMIC DNA]</scope>
    <source>
        <strain evidence="3 4">RS15-1S</strain>
    </source>
</reference>
<proteinExistence type="inferred from homology"/>
<name>A0A3N4G3L5_9ACTN</name>
<protein>
    <recommendedName>
        <fullName evidence="2">Antitoxin</fullName>
    </recommendedName>
</protein>
<dbReference type="PANTHER" id="PTHR33713">
    <property type="entry name" value="ANTITOXIN YAFN-RELATED"/>
    <property type="match status" value="1"/>
</dbReference>
<dbReference type="OrthoDB" id="9802003at2"/>
<evidence type="ECO:0000313" key="3">
    <source>
        <dbReference type="EMBL" id="RPA55937.1"/>
    </source>
</evidence>
<dbReference type="InterPro" id="IPR051405">
    <property type="entry name" value="phD/YefM_antitoxin"/>
</dbReference>
<comment type="similarity">
    <text evidence="1 2">Belongs to the phD/YefM antitoxin family.</text>
</comment>
<organism evidence="3 4">
    <name type="scientific">Gordonia oryzae</name>
    <dbReference type="NCBI Taxonomy" id="2487349"/>
    <lineage>
        <taxon>Bacteria</taxon>
        <taxon>Bacillati</taxon>
        <taxon>Actinomycetota</taxon>
        <taxon>Actinomycetes</taxon>
        <taxon>Mycobacteriales</taxon>
        <taxon>Gordoniaceae</taxon>
        <taxon>Gordonia</taxon>
    </lineage>
</organism>
<comment type="caution">
    <text evidence="3">The sequence shown here is derived from an EMBL/GenBank/DDBJ whole genome shotgun (WGS) entry which is preliminary data.</text>
</comment>
<evidence type="ECO:0000256" key="1">
    <source>
        <dbReference type="ARBA" id="ARBA00009981"/>
    </source>
</evidence>
<accession>A0A3N4G3L5</accession>
<dbReference type="NCBIfam" id="TIGR01552">
    <property type="entry name" value="phd_fam"/>
    <property type="match status" value="1"/>
</dbReference>
<gene>
    <name evidence="3" type="ORF">EF294_21415</name>
</gene>
<dbReference type="EMBL" id="RKMH01000029">
    <property type="protein sequence ID" value="RPA55937.1"/>
    <property type="molecule type" value="Genomic_DNA"/>
</dbReference>
<comment type="function">
    <text evidence="2">Antitoxin component of a type II toxin-antitoxin (TA) system.</text>
</comment>
<dbReference type="Pfam" id="PF02604">
    <property type="entry name" value="PhdYeFM_antitox"/>
    <property type="match status" value="1"/>
</dbReference>
<dbReference type="AlphaFoldDB" id="A0A3N4G3L5"/>
<keyword evidence="4" id="KW-1185">Reference proteome</keyword>
<sequence>MNKLVPVSEAKAKLSELVREADDDDVIIMNYGRPAAVLISDRRYRSLLEEMDDMADRLSIYERDGVTTSIEKVAAELGVDLD</sequence>